<evidence type="ECO:0000256" key="1">
    <source>
        <dbReference type="ARBA" id="ARBA00022679"/>
    </source>
</evidence>
<dbReference type="InterPro" id="IPR041373">
    <property type="entry name" value="RT_RNaseH"/>
</dbReference>
<keyword evidence="3" id="KW-0540">Nuclease</keyword>
<proteinExistence type="predicted"/>
<dbReference type="SUPFAM" id="SSF56672">
    <property type="entry name" value="DNA/RNA polymerases"/>
    <property type="match status" value="1"/>
</dbReference>
<evidence type="ECO:0000313" key="10">
    <source>
        <dbReference type="Proteomes" id="UP001151760"/>
    </source>
</evidence>
<keyword evidence="6 9" id="KW-0695">RNA-directed DNA polymerase</keyword>
<dbReference type="CDD" id="cd09274">
    <property type="entry name" value="RNase_HI_RT_Ty3"/>
    <property type="match status" value="1"/>
</dbReference>
<dbReference type="Pfam" id="PF08284">
    <property type="entry name" value="RVP_2"/>
    <property type="match status" value="1"/>
</dbReference>
<keyword evidence="5" id="KW-0378">Hydrolase</keyword>
<dbReference type="SUPFAM" id="SSF53098">
    <property type="entry name" value="Ribonuclease H-like"/>
    <property type="match status" value="1"/>
</dbReference>
<accession>A0ABQ5I3F1</accession>
<dbReference type="SUPFAM" id="SSF50630">
    <property type="entry name" value="Acid proteases"/>
    <property type="match status" value="1"/>
</dbReference>
<dbReference type="InterPro" id="IPR036397">
    <property type="entry name" value="RNaseH_sf"/>
</dbReference>
<keyword evidence="10" id="KW-1185">Reference proteome</keyword>
<dbReference type="EMBL" id="BQNB010020247">
    <property type="protein sequence ID" value="GJT93908.1"/>
    <property type="molecule type" value="Genomic_DNA"/>
</dbReference>
<keyword evidence="4" id="KW-0255">Endonuclease</keyword>
<gene>
    <name evidence="9" type="ORF">Tco_1082753</name>
</gene>
<evidence type="ECO:0000259" key="8">
    <source>
        <dbReference type="Pfam" id="PF17921"/>
    </source>
</evidence>
<evidence type="ECO:0000256" key="4">
    <source>
        <dbReference type="ARBA" id="ARBA00022759"/>
    </source>
</evidence>
<dbReference type="InterPro" id="IPR043502">
    <property type="entry name" value="DNA/RNA_pol_sf"/>
</dbReference>
<evidence type="ECO:0000256" key="3">
    <source>
        <dbReference type="ARBA" id="ARBA00022722"/>
    </source>
</evidence>
<dbReference type="PANTHER" id="PTHR37984:SF5">
    <property type="entry name" value="PROTEIN NYNRIN-LIKE"/>
    <property type="match status" value="1"/>
</dbReference>
<dbReference type="InterPro" id="IPR012337">
    <property type="entry name" value="RNaseH-like_sf"/>
</dbReference>
<sequence>MINQQLNATKTTGNMSPTFGNSTTYHQIECLVTRFMVMNFGEFGVNPQRIKVENVWILEMDGMWCRYGGGSVVFRGYGGGGDMVVCHGSKGCLDHWILRSSPLLLFSKAVYGLCGHYRSECPKLKNQTCGNKARKKTDEAKGKAYVLGGGEANPDSNIVMGTFLLNNYYASTLFDSGSDRSFVSSIFSALLDVIPSTLDVSYDVKLANGRIAETNTVLRGCTLGFLGHPFNIDLMPVELGSFDVIIGMDWLANHHAVIVCDEKIVWIPYRDKVLIVQGDRSGKEKKSNVRREDILKTAFKTRYGHYKFQVMSFTSGIHGSDESGINRGPTAKIELQTEYWASPKTPSQIHLFQEAAFQLLKQKLCSAPILALPEGSENFVVYCDASHKGLGAVLMQREKVIAYTSRQLKIHKKNYTTHDLELGAVVFALKMWRHYLYDKKYAVFTDHKSLQYILDKKELNMRQRRWLELLSDYDCEIRYHPRKANVVADALSLKERIKPLRKLEPRADETLCLRNRSWIPCYGDLRALIMHESHKSKYSIHPGSDKMYQDLKKLYWWPNMKAKITTYVWKWENITMDFVTKLPKTSTGQDTIWVIVDRLTKSAHFLPMKEIDSMEKLTRKYLKEVVSRYGVPVSIIYDRDTKFISQFWKSLNKALGTQLDIYHMSIKAAPFKALYGRKCRSPVCWAEVGDAQVTCPEIVHETTEKIIQINKCIQAAHDRQ</sequence>
<organism evidence="9 10">
    <name type="scientific">Tanacetum coccineum</name>
    <dbReference type="NCBI Taxonomy" id="301880"/>
    <lineage>
        <taxon>Eukaryota</taxon>
        <taxon>Viridiplantae</taxon>
        <taxon>Streptophyta</taxon>
        <taxon>Embryophyta</taxon>
        <taxon>Tracheophyta</taxon>
        <taxon>Spermatophyta</taxon>
        <taxon>Magnoliopsida</taxon>
        <taxon>eudicotyledons</taxon>
        <taxon>Gunneridae</taxon>
        <taxon>Pentapetalae</taxon>
        <taxon>asterids</taxon>
        <taxon>campanulids</taxon>
        <taxon>Asterales</taxon>
        <taxon>Asteraceae</taxon>
        <taxon>Asteroideae</taxon>
        <taxon>Anthemideae</taxon>
        <taxon>Anthemidinae</taxon>
        <taxon>Tanacetum</taxon>
    </lineage>
</organism>
<dbReference type="Gene3D" id="2.40.70.10">
    <property type="entry name" value="Acid Proteases"/>
    <property type="match status" value="1"/>
</dbReference>
<reference evidence="9" key="2">
    <citation type="submission" date="2022-01" db="EMBL/GenBank/DDBJ databases">
        <authorList>
            <person name="Yamashiro T."/>
            <person name="Shiraishi A."/>
            <person name="Satake H."/>
            <person name="Nakayama K."/>
        </authorList>
    </citation>
    <scope>NUCLEOTIDE SEQUENCE</scope>
</reference>
<dbReference type="Gene3D" id="3.30.420.10">
    <property type="entry name" value="Ribonuclease H-like superfamily/Ribonuclease H"/>
    <property type="match status" value="2"/>
</dbReference>
<dbReference type="Gene3D" id="1.10.340.70">
    <property type="match status" value="1"/>
</dbReference>
<reference evidence="9" key="1">
    <citation type="journal article" date="2022" name="Int. J. Mol. Sci.">
        <title>Draft Genome of Tanacetum Coccineum: Genomic Comparison of Closely Related Tanacetum-Family Plants.</title>
        <authorList>
            <person name="Yamashiro T."/>
            <person name="Shiraishi A."/>
            <person name="Nakayama K."/>
            <person name="Satake H."/>
        </authorList>
    </citation>
    <scope>NUCLEOTIDE SEQUENCE</scope>
</reference>
<feature type="domain" description="Reverse transcriptase RNase H-like" evidence="7">
    <location>
        <begin position="376"/>
        <end position="473"/>
    </location>
</feature>
<dbReference type="InterPro" id="IPR041588">
    <property type="entry name" value="Integrase_H2C2"/>
</dbReference>
<evidence type="ECO:0000313" key="9">
    <source>
        <dbReference type="EMBL" id="GJT93908.1"/>
    </source>
</evidence>
<comment type="caution">
    <text evidence="9">The sequence shown here is derived from an EMBL/GenBank/DDBJ whole genome shotgun (WGS) entry which is preliminary data.</text>
</comment>
<dbReference type="PANTHER" id="PTHR37984">
    <property type="entry name" value="PROTEIN CBG26694"/>
    <property type="match status" value="1"/>
</dbReference>
<dbReference type="CDD" id="cd00303">
    <property type="entry name" value="retropepsin_like"/>
    <property type="match status" value="1"/>
</dbReference>
<dbReference type="InterPro" id="IPR021109">
    <property type="entry name" value="Peptidase_aspartic_dom_sf"/>
</dbReference>
<keyword evidence="2" id="KW-0548">Nucleotidyltransferase</keyword>
<name>A0ABQ5I3F1_9ASTR</name>
<evidence type="ECO:0000256" key="6">
    <source>
        <dbReference type="ARBA" id="ARBA00022918"/>
    </source>
</evidence>
<dbReference type="Pfam" id="PF17921">
    <property type="entry name" value="Integrase_H2C2"/>
    <property type="match status" value="1"/>
</dbReference>
<dbReference type="InterPro" id="IPR050951">
    <property type="entry name" value="Retrovirus_Pol_polyprotein"/>
</dbReference>
<keyword evidence="1" id="KW-0808">Transferase</keyword>
<dbReference type="Proteomes" id="UP001151760">
    <property type="component" value="Unassembled WGS sequence"/>
</dbReference>
<dbReference type="GO" id="GO:0003964">
    <property type="term" value="F:RNA-directed DNA polymerase activity"/>
    <property type="evidence" value="ECO:0007669"/>
    <property type="project" value="UniProtKB-KW"/>
</dbReference>
<evidence type="ECO:0000256" key="5">
    <source>
        <dbReference type="ARBA" id="ARBA00022801"/>
    </source>
</evidence>
<dbReference type="Pfam" id="PF17917">
    <property type="entry name" value="RT_RNaseH"/>
    <property type="match status" value="1"/>
</dbReference>
<protein>
    <submittedName>
        <fullName evidence="9">Reverse transcriptase domain-containing protein</fullName>
    </submittedName>
</protein>
<feature type="domain" description="Integrase zinc-binding" evidence="8">
    <location>
        <begin position="524"/>
        <end position="568"/>
    </location>
</feature>
<evidence type="ECO:0000256" key="2">
    <source>
        <dbReference type="ARBA" id="ARBA00022695"/>
    </source>
</evidence>
<evidence type="ECO:0000259" key="7">
    <source>
        <dbReference type="Pfam" id="PF17917"/>
    </source>
</evidence>